<dbReference type="Pfam" id="PF25523">
    <property type="entry name" value="Ig_RIMBP2"/>
    <property type="match status" value="1"/>
</dbReference>
<reference evidence="4" key="2">
    <citation type="submission" date="2023-11" db="UniProtKB">
        <authorList>
            <consortium name="WormBaseParasite"/>
        </authorList>
    </citation>
    <scope>IDENTIFICATION</scope>
</reference>
<organism evidence="3 4">
    <name type="scientific">Trichobilharzia regenti</name>
    <name type="common">Nasal bird schistosome</name>
    <dbReference type="NCBI Taxonomy" id="157069"/>
    <lineage>
        <taxon>Eukaryota</taxon>
        <taxon>Metazoa</taxon>
        <taxon>Spiralia</taxon>
        <taxon>Lophotrochozoa</taxon>
        <taxon>Platyhelminthes</taxon>
        <taxon>Trematoda</taxon>
        <taxon>Digenea</taxon>
        <taxon>Strigeidida</taxon>
        <taxon>Schistosomatoidea</taxon>
        <taxon>Schistosomatidae</taxon>
        <taxon>Trichobilharzia</taxon>
    </lineage>
</organism>
<evidence type="ECO:0000259" key="2">
    <source>
        <dbReference type="Pfam" id="PF25523"/>
    </source>
</evidence>
<feature type="domain" description="RIMS-binding protein 1/2/3 Fn3" evidence="2">
    <location>
        <begin position="331"/>
        <end position="402"/>
    </location>
</feature>
<feature type="compositionally biased region" description="Basic and acidic residues" evidence="1">
    <location>
        <begin position="212"/>
        <end position="230"/>
    </location>
</feature>
<name>A0AA85KCQ0_TRIRE</name>
<dbReference type="WBParaSite" id="TREG1_81730.1">
    <property type="protein sequence ID" value="TREG1_81730.1"/>
    <property type="gene ID" value="TREG1_81730"/>
</dbReference>
<feature type="region of interest" description="Disordered" evidence="1">
    <location>
        <begin position="198"/>
        <end position="279"/>
    </location>
</feature>
<accession>A0AA85KCQ0</accession>
<evidence type="ECO:0000313" key="3">
    <source>
        <dbReference type="Proteomes" id="UP000050795"/>
    </source>
</evidence>
<evidence type="ECO:0000313" key="4">
    <source>
        <dbReference type="WBParaSite" id="TREG1_81730.1"/>
    </source>
</evidence>
<dbReference type="AlphaFoldDB" id="A0AA85KCQ0"/>
<dbReference type="InterPro" id="IPR057884">
    <property type="entry name" value="FN3_RIM-BP1/2/3"/>
</dbReference>
<keyword evidence="3" id="KW-1185">Reference proteome</keyword>
<proteinExistence type="predicted"/>
<evidence type="ECO:0000256" key="1">
    <source>
        <dbReference type="SAM" id="MobiDB-lite"/>
    </source>
</evidence>
<reference evidence="3" key="1">
    <citation type="submission" date="2022-06" db="EMBL/GenBank/DDBJ databases">
        <authorList>
            <person name="Berger JAMES D."/>
            <person name="Berger JAMES D."/>
        </authorList>
    </citation>
    <scope>NUCLEOTIDE SEQUENCE [LARGE SCALE GENOMIC DNA]</scope>
</reference>
<protein>
    <recommendedName>
        <fullName evidence="2">RIMS-binding protein 1/2/3 Fn3 domain-containing protein</fullName>
    </recommendedName>
</protein>
<dbReference type="Proteomes" id="UP000050795">
    <property type="component" value="Unassembled WGS sequence"/>
</dbReference>
<sequence length="412" mass="47416">MYNPIRHNFYENIEKYLPIPYQLDEPINFSERNKTNRYGIVTKDSSVKVKQLVSTPRGVRRLMKPLPVSREATQYQVPEKLQQDPVEKTKSEMRINPKSLNGETVIHTTLPKSKLDPETSEIVKQSVKPVALKRINSVSTDTVDMDIENYLKYKNLEKENIILEQQKDLAEAKTLVFYLSEQLMLSKYNENNEKMNAMRSKSEQYQPGQQKSHPEEYHRRHEEENLRIHQEPTTPAPPAPTPKTEEPSPLPRPPPQQQQEQHQQTHHRRQMPLPNSTSNQKLESEYMNLKTFSDKYTETSEPLSLNTMASVINTEDIHGPLNPDAVLVTLDNTWLVSWSKPESVASDQTTVTSIVGYVISINGMEIKRIPSAHVTKSIIHLSEHVRYPVTLHIQSLDENNYLSKPALITLNA</sequence>